<evidence type="ECO:0000256" key="9">
    <source>
        <dbReference type="ARBA" id="ARBA00022989"/>
    </source>
</evidence>
<feature type="transmembrane region" description="Helical" evidence="19">
    <location>
        <begin position="917"/>
        <end position="942"/>
    </location>
</feature>
<feature type="transmembrane region" description="Helical" evidence="19">
    <location>
        <begin position="1717"/>
        <end position="1737"/>
    </location>
</feature>
<feature type="compositionally biased region" description="Acidic residues" evidence="18">
    <location>
        <begin position="1228"/>
        <end position="1239"/>
    </location>
</feature>
<feature type="region of interest" description="Actin-binding" evidence="17">
    <location>
        <begin position="577"/>
        <end position="599"/>
    </location>
</feature>
<keyword evidence="6 19" id="KW-0812">Transmembrane</keyword>
<feature type="compositionally biased region" description="Polar residues" evidence="18">
    <location>
        <begin position="714"/>
        <end position="723"/>
    </location>
</feature>
<evidence type="ECO:0000313" key="21">
    <source>
        <dbReference type="Proteomes" id="UP000515154"/>
    </source>
</evidence>
<feature type="transmembrane region" description="Helical" evidence="19">
    <location>
        <begin position="1168"/>
        <end position="1190"/>
    </location>
</feature>
<dbReference type="SMART" id="SM00242">
    <property type="entry name" value="MYSc"/>
    <property type="match status" value="1"/>
</dbReference>
<gene>
    <name evidence="22" type="primary">LOC115212970</name>
</gene>
<dbReference type="Pfam" id="PF03142">
    <property type="entry name" value="Chitin_synth_2"/>
    <property type="match status" value="1"/>
</dbReference>
<dbReference type="GO" id="GO:0003774">
    <property type="term" value="F:cytoskeletal motor activity"/>
    <property type="evidence" value="ECO:0007669"/>
    <property type="project" value="UniProtKB-UniRule"/>
</dbReference>
<evidence type="ECO:0000256" key="19">
    <source>
        <dbReference type="SAM" id="Phobius"/>
    </source>
</evidence>
<reference evidence="22" key="1">
    <citation type="submission" date="2025-08" db="UniProtKB">
        <authorList>
            <consortium name="RefSeq"/>
        </authorList>
    </citation>
    <scope>IDENTIFICATION</scope>
</reference>
<dbReference type="PRINTS" id="PR00193">
    <property type="entry name" value="MYOSINHEAVY"/>
</dbReference>
<dbReference type="EC" id="2.4.1.16" evidence="2"/>
<evidence type="ECO:0000256" key="3">
    <source>
        <dbReference type="ARBA" id="ARBA00022475"/>
    </source>
</evidence>
<keyword evidence="13 17" id="KW-0505">Motor protein</keyword>
<dbReference type="PROSITE" id="PS51456">
    <property type="entry name" value="MYOSIN_MOTOR"/>
    <property type="match status" value="1"/>
</dbReference>
<keyword evidence="11 17" id="KW-0518">Myosin</keyword>
<feature type="transmembrane region" description="Helical" evidence="19">
    <location>
        <begin position="1128"/>
        <end position="1148"/>
    </location>
</feature>
<feature type="transmembrane region" description="Helical" evidence="19">
    <location>
        <begin position="2008"/>
        <end position="2029"/>
    </location>
</feature>
<evidence type="ECO:0000313" key="22">
    <source>
        <dbReference type="RefSeq" id="XP_029637692.1"/>
    </source>
</evidence>
<dbReference type="PANTHER" id="PTHR22914:SF42">
    <property type="entry name" value="CHITIN SYNTHASE"/>
    <property type="match status" value="1"/>
</dbReference>
<feature type="transmembrane region" description="Helical" evidence="19">
    <location>
        <begin position="841"/>
        <end position="863"/>
    </location>
</feature>
<keyword evidence="12 19" id="KW-0472">Membrane</keyword>
<feature type="transmembrane region" description="Helical" evidence="19">
    <location>
        <begin position="1097"/>
        <end position="1116"/>
    </location>
</feature>
<evidence type="ECO:0000256" key="17">
    <source>
        <dbReference type="PROSITE-ProRule" id="PRU00782"/>
    </source>
</evidence>
<dbReference type="InterPro" id="IPR029044">
    <property type="entry name" value="Nucleotide-diphossugar_trans"/>
</dbReference>
<dbReference type="FunFam" id="3.90.550.10:FF:000139">
    <property type="entry name" value="Chitin synthase 8"/>
    <property type="match status" value="1"/>
</dbReference>
<comment type="similarity">
    <text evidence="15">Belongs to the chitin synthase family. Class IV subfamily.</text>
</comment>
<dbReference type="Gene3D" id="3.40.850.10">
    <property type="entry name" value="Kinesin motor domain"/>
    <property type="match status" value="1"/>
</dbReference>
<comment type="subcellular location">
    <subcellularLocation>
        <location evidence="1">Cell membrane</location>
        <topology evidence="1">Multi-pass membrane protein</topology>
    </subcellularLocation>
</comment>
<proteinExistence type="inferred from homology"/>
<dbReference type="Gene3D" id="1.20.5.4820">
    <property type="match status" value="1"/>
</dbReference>
<keyword evidence="10" id="KW-0175">Coiled coil</keyword>
<dbReference type="InterPro" id="IPR027417">
    <property type="entry name" value="P-loop_NTPase"/>
</dbReference>
<evidence type="ECO:0000256" key="10">
    <source>
        <dbReference type="ARBA" id="ARBA00023054"/>
    </source>
</evidence>
<evidence type="ECO:0000256" key="7">
    <source>
        <dbReference type="ARBA" id="ARBA00022741"/>
    </source>
</evidence>
<feature type="transmembrane region" description="Helical" evidence="19">
    <location>
        <begin position="1662"/>
        <end position="1682"/>
    </location>
</feature>
<keyword evidence="4" id="KW-0328">Glycosyltransferase</keyword>
<dbReference type="SUPFAM" id="SSF53448">
    <property type="entry name" value="Nucleotide-diphospho-sugar transferases"/>
    <property type="match status" value="1"/>
</dbReference>
<dbReference type="InterPro" id="IPR004835">
    <property type="entry name" value="Chitin_synth"/>
</dbReference>
<dbReference type="GO" id="GO:0005886">
    <property type="term" value="C:plasma membrane"/>
    <property type="evidence" value="ECO:0007669"/>
    <property type="project" value="UniProtKB-SubCell"/>
</dbReference>
<keyword evidence="8 17" id="KW-0067">ATP-binding</keyword>
<evidence type="ECO:0000256" key="16">
    <source>
        <dbReference type="ARBA" id="ARBA00048014"/>
    </source>
</evidence>
<dbReference type="Pfam" id="PF00063">
    <property type="entry name" value="Myosin_head"/>
    <property type="match status" value="1"/>
</dbReference>
<dbReference type="GO" id="GO:0016459">
    <property type="term" value="C:myosin complex"/>
    <property type="evidence" value="ECO:0007669"/>
    <property type="project" value="UniProtKB-KW"/>
</dbReference>
<feature type="region of interest" description="Disordered" evidence="18">
    <location>
        <begin position="705"/>
        <end position="729"/>
    </location>
</feature>
<dbReference type="Gene3D" id="1.20.120.720">
    <property type="entry name" value="Myosin VI head, motor domain, U50 subdomain"/>
    <property type="match status" value="1"/>
</dbReference>
<feature type="transmembrane region" description="Helical" evidence="19">
    <location>
        <begin position="1688"/>
        <end position="1710"/>
    </location>
</feature>
<dbReference type="InterPro" id="IPR025662">
    <property type="entry name" value="Sigma_54_int_dom_ATP-bd_1"/>
</dbReference>
<feature type="region of interest" description="Disordered" evidence="18">
    <location>
        <begin position="1228"/>
        <end position="1247"/>
    </location>
</feature>
<dbReference type="Gene3D" id="1.10.10.820">
    <property type="match status" value="1"/>
</dbReference>
<dbReference type="GO" id="GO:0004100">
    <property type="term" value="F:chitin synthase activity"/>
    <property type="evidence" value="ECO:0007669"/>
    <property type="project" value="UniProtKB-EC"/>
</dbReference>
<feature type="transmembrane region" description="Helical" evidence="19">
    <location>
        <begin position="1013"/>
        <end position="1031"/>
    </location>
</feature>
<keyword evidence="14" id="KW-0325">Glycoprotein</keyword>
<dbReference type="Gene3D" id="1.20.58.530">
    <property type="match status" value="1"/>
</dbReference>
<dbReference type="RefSeq" id="XP_029637692.1">
    <property type="nucleotide sequence ID" value="XM_029781832.2"/>
</dbReference>
<feature type="transmembrane region" description="Helical" evidence="19">
    <location>
        <begin position="1627"/>
        <end position="1650"/>
    </location>
</feature>
<dbReference type="GO" id="GO:0006031">
    <property type="term" value="P:chitin biosynthetic process"/>
    <property type="evidence" value="ECO:0007669"/>
    <property type="project" value="TreeGrafter"/>
</dbReference>
<evidence type="ECO:0000256" key="4">
    <source>
        <dbReference type="ARBA" id="ARBA00022676"/>
    </source>
</evidence>
<dbReference type="InterPro" id="IPR036961">
    <property type="entry name" value="Kinesin_motor_dom_sf"/>
</dbReference>
<comment type="catalytic activity">
    <reaction evidence="16">
        <text>[(1-&gt;4)-N-acetyl-beta-D-glucosaminyl](n) + UDP-N-acetyl-alpha-D-glucosamine = [(1-&gt;4)-N-acetyl-beta-D-glucosaminyl](n+1) + UDP + H(+)</text>
        <dbReference type="Rhea" id="RHEA:16637"/>
        <dbReference type="Rhea" id="RHEA-COMP:9593"/>
        <dbReference type="Rhea" id="RHEA-COMP:9595"/>
        <dbReference type="ChEBI" id="CHEBI:15378"/>
        <dbReference type="ChEBI" id="CHEBI:17029"/>
        <dbReference type="ChEBI" id="CHEBI:57705"/>
        <dbReference type="ChEBI" id="CHEBI:58223"/>
        <dbReference type="EC" id="2.4.1.16"/>
    </reaction>
</comment>
<evidence type="ECO:0000256" key="8">
    <source>
        <dbReference type="ARBA" id="ARBA00022840"/>
    </source>
</evidence>
<evidence type="ECO:0000256" key="13">
    <source>
        <dbReference type="ARBA" id="ARBA00023175"/>
    </source>
</evidence>
<keyword evidence="5" id="KW-0808">Transferase</keyword>
<name>A0A6P7SH40_9MOLL</name>
<feature type="binding site" evidence="17">
    <location>
        <begin position="96"/>
        <end position="103"/>
    </location>
    <ligand>
        <name>ATP</name>
        <dbReference type="ChEBI" id="CHEBI:30616"/>
    </ligand>
</feature>
<dbReference type="PROSITE" id="PS00675">
    <property type="entry name" value="SIGMA54_INTERACT_1"/>
    <property type="match status" value="1"/>
</dbReference>
<evidence type="ECO:0000256" key="12">
    <source>
        <dbReference type="ARBA" id="ARBA00023136"/>
    </source>
</evidence>
<feature type="transmembrane region" description="Helical" evidence="19">
    <location>
        <begin position="1057"/>
        <end position="1077"/>
    </location>
</feature>
<dbReference type="Gene3D" id="3.90.550.10">
    <property type="entry name" value="Spore Coat Polysaccharide Biosynthesis Protein SpsA, Chain A"/>
    <property type="match status" value="1"/>
</dbReference>
<evidence type="ECO:0000256" key="11">
    <source>
        <dbReference type="ARBA" id="ARBA00023123"/>
    </source>
</evidence>
<feature type="transmembrane region" description="Helical" evidence="19">
    <location>
        <begin position="981"/>
        <end position="1001"/>
    </location>
</feature>
<dbReference type="PANTHER" id="PTHR22914">
    <property type="entry name" value="CHITIN SYNTHASE"/>
    <property type="match status" value="1"/>
</dbReference>
<keyword evidence="7 17" id="KW-0547">Nucleotide-binding</keyword>
<feature type="domain" description="Myosin motor" evidence="20">
    <location>
        <begin position="2"/>
        <end position="696"/>
    </location>
</feature>
<dbReference type="GO" id="GO:0003779">
    <property type="term" value="F:actin binding"/>
    <property type="evidence" value="ECO:0007669"/>
    <property type="project" value="UniProtKB-KW"/>
</dbReference>
<feature type="transmembrane region" description="Helical" evidence="19">
    <location>
        <begin position="1743"/>
        <end position="1766"/>
    </location>
</feature>
<feature type="transmembrane region" description="Helical" evidence="19">
    <location>
        <begin position="1968"/>
        <end position="1988"/>
    </location>
</feature>
<keyword evidence="9 19" id="KW-1133">Transmembrane helix</keyword>
<evidence type="ECO:0000256" key="2">
    <source>
        <dbReference type="ARBA" id="ARBA00012543"/>
    </source>
</evidence>
<dbReference type="KEGG" id="osn:115212970"/>
<comment type="similarity">
    <text evidence="17">Belongs to the TRAFAC class myosin-kinesin ATPase superfamily. Myosin family.</text>
</comment>
<protein>
    <recommendedName>
        <fullName evidence="2">chitin synthase</fullName>
        <ecNumber evidence="2">2.4.1.16</ecNumber>
    </recommendedName>
</protein>
<dbReference type="CDD" id="cd00124">
    <property type="entry name" value="MYSc"/>
    <property type="match status" value="1"/>
</dbReference>
<dbReference type="SUPFAM" id="SSF52540">
    <property type="entry name" value="P-loop containing nucleoside triphosphate hydrolases"/>
    <property type="match status" value="1"/>
</dbReference>
<organism evidence="21 22">
    <name type="scientific">Octopus sinensis</name>
    <name type="common">East Asian common octopus</name>
    <dbReference type="NCBI Taxonomy" id="2607531"/>
    <lineage>
        <taxon>Eukaryota</taxon>
        <taxon>Metazoa</taxon>
        <taxon>Spiralia</taxon>
        <taxon>Lophotrochozoa</taxon>
        <taxon>Mollusca</taxon>
        <taxon>Cephalopoda</taxon>
        <taxon>Coleoidea</taxon>
        <taxon>Octopodiformes</taxon>
        <taxon>Octopoda</taxon>
        <taxon>Incirrata</taxon>
        <taxon>Octopodidae</taxon>
        <taxon>Octopus</taxon>
    </lineage>
</organism>
<dbReference type="CDD" id="cd04190">
    <property type="entry name" value="Chitin_synth_C"/>
    <property type="match status" value="1"/>
</dbReference>
<accession>A0A6P7SH40</accession>
<dbReference type="SMR" id="A0A6P7SH40"/>
<evidence type="ECO:0000256" key="15">
    <source>
        <dbReference type="ARBA" id="ARBA00046329"/>
    </source>
</evidence>
<evidence type="ECO:0000256" key="14">
    <source>
        <dbReference type="ARBA" id="ARBA00023180"/>
    </source>
</evidence>
<keyword evidence="3" id="KW-1003">Cell membrane</keyword>
<evidence type="ECO:0000256" key="6">
    <source>
        <dbReference type="ARBA" id="ARBA00022692"/>
    </source>
</evidence>
<keyword evidence="17" id="KW-0009">Actin-binding</keyword>
<evidence type="ECO:0000259" key="20">
    <source>
        <dbReference type="PROSITE" id="PS51456"/>
    </source>
</evidence>
<dbReference type="InterPro" id="IPR001609">
    <property type="entry name" value="Myosin_head_motor_dom-like"/>
</dbReference>
<sequence length="2151" mass="248758">MSDFDNLNKLDNFKIETIQDIIKKRFEDDIIYTNCGRILISLNPFKNLAIYDKEHLEKYHDNIEDEYLQPHVYQLAENAYQNMLEGDKNQGILISGESGAGKTEISKHILKKIIYKRNQKKGNLEEKVNKTNDILESFGNAKTILNWNSSRFGKLTEIFFDERGKVKRAVICEYMLEKSRLIKQNQNESNFHIFYAFLKEDLSRYKITKETDYRIFSYPHPHDQPTTYKNIIKILKDLNFEKEDIKRIEKSLAAIIHVTSINFEDDNGKIQITTEDAVANVAELMGLDLTELMNVLLEKKLMAPDDIVSTIKSKKQAEEERDAFAKSLYSRLFAWIIAKMNSSLSSSDMRGSENSISILDMSGFESLERNSFEQFVINFTNEKLQSYLEKHIFTMEMELYKEEGIQLLYKNDKFTGNEEILNMFEKSPSLLLIIDEQTHFPESNSDTLFTKLNKTFGNQKYYEKKDVTGFFAIHHFAGKVTYEIDSFLIKNRDEICNDLIMCAKGSSDEFFSRLFRAQRDITGSIGTDPTTLGTYKSGLNRKKLYGMMDGKPTQSLNVSRLGEKRTKTVISYMKVSLFMLVQKLNASELHFIRCIRPNSSKENNVFERALVEKQLYYTGIADAAEIFQTGYPFRKTYSDFINTYTVFSKDCKSITEKEKVEEMLEKANINPSDYCLGKNMIFMKDSVHFTLRKEQKAHQEVMASEIQAEDNESDGSSVMSDTINDTREPSIDMSINIPVTKEEDFDDESDYVDSHFAIEGLKGSLRRRKGSKASFDRTISLSDLKGDFGLKDYRKPSFVSDLSYIEDEEDEDEPEEEKPEWDHFEMFQEDPKRGELQHSNFMIYLKLFLYLLFFLAILASSVIQKLTLHMMTKLYAYESGKENMGYTLLSIAICIPYGIGLLFSFHKFAFNSEKKSTFSVIMMALIPETFHSIGLCIFLFYISSKLDILCQIVLLNSIGIIPSLSKMLFTKRSKEATTRYASGLKDCFTFIFHAGAMAVLLFFNEDLFPTEKIITYICLVFVSINSWENFYEKCSFSMKLNKNLETMISILYKRKGLANTIVYIWKILLTLLVGYLLKFHDFGSNFQDLDQGKWLLISPKLAIILLTCCTALGYYISYLACRLRMQRFSFSLPLLLSTPASVAAYFVLDSQDETVVYDYSKFFTMNKIIVMGCGAMLYITFQIIVSYIWYPKNSRLERHEKLFVSPTYCSVFYEQTLLLDRKRSNTSQEEEERIDVENEGSDRSEGRTRNMEKVYPRIYACATMWHENENEIMQLLKSIFRMAIEQTLVTDIKMATEGVGSSREYDDYYDFEAHIFFDDAMELNDFEDVCLNKYVKTLVTTIDKAASSVMKSPTTVHPPCKIITPYGGQLLWQIQENVLLFVHLKDKKKIRNKKRWSQVMYMYYLLAHRLPMLADERVNLVLNARPFEFDLDKIRTEEIMKIAKKTYILALDGDVDFQPDAVEKLLDLMKNDKKLGAACGRIHPMGKGPMIWFQIFEYAIGHWYQKATEHVLGCVLCSPGCFSLFRGSALMDMNVMRKYTILPTEPQHHLQFDQGEDRWLCTLLLQQGYKIGYCAAADAYTFAPETFNEFFNQRRRWMPSTIANVLDLLASYKLTVQKNDNVSIWFILYQLFIMMLTIIGPGTVMMMIAVSLDSVFQIGIPLSYLLVLIPNILFGLACFYLKTETQLVLASLQSAIYTFIMLAVMVGVIIQAAETSVFNPGVIVILSMTILVTLSGLLHLQELYCLICGIVYFICIPLGYLILVIYSMSNMHIVSWGTREKKLLATTEEIKPNANETSVSSKLSKMLGISELMSMVKNLFNKDKKEEDNAMLTLLREMNENIKALSDRTLNEASTTDSVETMGTMETMDTMESMETMSLTKSKSRSYRSMNKSKVRFFEEEGTTPEKKGSPHFWMKHSCLGNGLRAKLSKTESKFWKQFITKYLYPLEFTKEEEERGKENLLYFRTSCCHAMTLLNLMWMVINFMFQYRKPFMFTIPREEDDVKIEPFSFLFLSLFAFIFALQFFGMILHRLETFFHIISCTNIISEQADPHTPLELNNIDQREVVRKMRYSLTKSVKSTQKSAFTRKVSERIRKMSTHGAITLHETLRKRNLATVISPGKHKNSIPSMAMSKKIALSYNSSVDYNEESHL</sequence>
<dbReference type="GO" id="GO:0005524">
    <property type="term" value="F:ATP binding"/>
    <property type="evidence" value="ECO:0007669"/>
    <property type="project" value="UniProtKB-UniRule"/>
</dbReference>
<evidence type="ECO:0000256" key="1">
    <source>
        <dbReference type="ARBA" id="ARBA00004651"/>
    </source>
</evidence>
<dbReference type="Proteomes" id="UP000515154">
    <property type="component" value="Linkage group LG6"/>
</dbReference>
<feature type="transmembrane region" description="Helical" evidence="19">
    <location>
        <begin position="883"/>
        <end position="905"/>
    </location>
</feature>
<evidence type="ECO:0000256" key="18">
    <source>
        <dbReference type="SAM" id="MobiDB-lite"/>
    </source>
</evidence>
<keyword evidence="21" id="KW-1185">Reference proteome</keyword>
<evidence type="ECO:0000256" key="5">
    <source>
        <dbReference type="ARBA" id="ARBA00022679"/>
    </source>
</evidence>